<gene>
    <name evidence="2" type="ORF">EVAR_26601_1</name>
</gene>
<evidence type="ECO:0000313" key="3">
    <source>
        <dbReference type="Proteomes" id="UP000299102"/>
    </source>
</evidence>
<reference evidence="2 3" key="1">
    <citation type="journal article" date="2019" name="Commun. Biol.">
        <title>The bagworm genome reveals a unique fibroin gene that provides high tensile strength.</title>
        <authorList>
            <person name="Kono N."/>
            <person name="Nakamura H."/>
            <person name="Ohtoshi R."/>
            <person name="Tomita M."/>
            <person name="Numata K."/>
            <person name="Arakawa K."/>
        </authorList>
    </citation>
    <scope>NUCLEOTIDE SEQUENCE [LARGE SCALE GENOMIC DNA]</scope>
</reference>
<dbReference type="Proteomes" id="UP000299102">
    <property type="component" value="Unassembled WGS sequence"/>
</dbReference>
<feature type="region of interest" description="Disordered" evidence="1">
    <location>
        <begin position="101"/>
        <end position="123"/>
    </location>
</feature>
<comment type="caution">
    <text evidence="2">The sequence shown here is derived from an EMBL/GenBank/DDBJ whole genome shotgun (WGS) entry which is preliminary data.</text>
</comment>
<evidence type="ECO:0000313" key="2">
    <source>
        <dbReference type="EMBL" id="GBP63288.1"/>
    </source>
</evidence>
<name>A0A4C1XIP0_EUMVA</name>
<keyword evidence="3" id="KW-1185">Reference proteome</keyword>
<sequence>MRPEEKNIFICIKPNVDNAKTVQRFIIADFGNVTAIARGAHASRVQQKWGCGERTRRWSRDKARRHCSWLITDCYHGRNPNERAGILGKYFIPEITGAGAAPSDQRGIRGTLSKKPPQGDRGQHQYRHLNVEQNRGQNRERVLDRRQSLLNINYAQCSVYETSDRTTWTLSFPRQPSIGWELLAAHITKVMTKSGTRRNHETGGF</sequence>
<evidence type="ECO:0000256" key="1">
    <source>
        <dbReference type="SAM" id="MobiDB-lite"/>
    </source>
</evidence>
<dbReference type="EMBL" id="BGZK01000866">
    <property type="protein sequence ID" value="GBP63288.1"/>
    <property type="molecule type" value="Genomic_DNA"/>
</dbReference>
<organism evidence="2 3">
    <name type="scientific">Eumeta variegata</name>
    <name type="common">Bagworm moth</name>
    <name type="synonym">Eumeta japonica</name>
    <dbReference type="NCBI Taxonomy" id="151549"/>
    <lineage>
        <taxon>Eukaryota</taxon>
        <taxon>Metazoa</taxon>
        <taxon>Ecdysozoa</taxon>
        <taxon>Arthropoda</taxon>
        <taxon>Hexapoda</taxon>
        <taxon>Insecta</taxon>
        <taxon>Pterygota</taxon>
        <taxon>Neoptera</taxon>
        <taxon>Endopterygota</taxon>
        <taxon>Lepidoptera</taxon>
        <taxon>Glossata</taxon>
        <taxon>Ditrysia</taxon>
        <taxon>Tineoidea</taxon>
        <taxon>Psychidae</taxon>
        <taxon>Oiketicinae</taxon>
        <taxon>Eumeta</taxon>
    </lineage>
</organism>
<accession>A0A4C1XIP0</accession>
<protein>
    <submittedName>
        <fullName evidence="2">Uncharacterized protein</fullName>
    </submittedName>
</protein>
<proteinExistence type="predicted"/>
<dbReference type="AlphaFoldDB" id="A0A4C1XIP0"/>